<reference evidence="1" key="1">
    <citation type="submission" date="2017-10" db="EMBL/GenBank/DDBJ databases">
        <title>Massilia psychrophilum sp. nov., a novel purple-pigmented bacterium isolated from Tianshan glacier, Xinjiang Municipality, China.</title>
        <authorList>
            <person name="Wang H."/>
        </authorList>
    </citation>
    <scope>NUCLEOTIDE SEQUENCE [LARGE SCALE GENOMIC DNA]</scope>
    <source>
        <strain evidence="1">B2</strain>
    </source>
</reference>
<name>A0A2D2DIL8_9BURK</name>
<accession>A0A2D2DIL8</accession>
<organism evidence="1 2">
    <name type="scientific">Massilia violaceinigra</name>
    <dbReference type="NCBI Taxonomy" id="2045208"/>
    <lineage>
        <taxon>Bacteria</taxon>
        <taxon>Pseudomonadati</taxon>
        <taxon>Pseudomonadota</taxon>
        <taxon>Betaproteobacteria</taxon>
        <taxon>Burkholderiales</taxon>
        <taxon>Oxalobacteraceae</taxon>
        <taxon>Telluria group</taxon>
        <taxon>Massilia</taxon>
    </lineage>
</organism>
<evidence type="ECO:0000313" key="2">
    <source>
        <dbReference type="Proteomes" id="UP000229897"/>
    </source>
</evidence>
<protein>
    <submittedName>
        <fullName evidence="1">Uncharacterized protein</fullName>
    </submittedName>
</protein>
<dbReference type="EMBL" id="CP024608">
    <property type="protein sequence ID" value="ATQ74824.1"/>
    <property type="molecule type" value="Genomic_DNA"/>
</dbReference>
<dbReference type="RefSeq" id="WP_099874800.1">
    <property type="nucleotide sequence ID" value="NZ_CP024608.1"/>
</dbReference>
<gene>
    <name evidence="1" type="ORF">CR152_10035</name>
</gene>
<proteinExistence type="predicted"/>
<dbReference type="AlphaFoldDB" id="A0A2D2DIL8"/>
<sequence length="113" mass="13010">MDKYLQMEKLRDTFMTACDLIGSGNYEAALEALVWIHDNPIPDLLPSEMFRRIYGFQTWGQLAFIYPPAKQRMEDLLAKKIEVAEKNAPSKSIRADIGRMQEILASEMFVLPK</sequence>
<dbReference type="OrthoDB" id="8772062at2"/>
<dbReference type="KEGG" id="mass:CR152_10035"/>
<dbReference type="Proteomes" id="UP000229897">
    <property type="component" value="Chromosome"/>
</dbReference>
<keyword evidence="2" id="KW-1185">Reference proteome</keyword>
<evidence type="ECO:0000313" key="1">
    <source>
        <dbReference type="EMBL" id="ATQ74824.1"/>
    </source>
</evidence>